<dbReference type="InterPro" id="IPR050131">
    <property type="entry name" value="Peptidase_S8_subtilisin-like"/>
</dbReference>
<dbReference type="Proteomes" id="UP000176998">
    <property type="component" value="Unassembled WGS sequence"/>
</dbReference>
<comment type="caution">
    <text evidence="10">The sequence shown here is derived from an EMBL/GenBank/DDBJ whole genome shotgun (WGS) entry which is preliminary data.</text>
</comment>
<feature type="domain" description="C5a peptidase/Subtilisin-like protease SBT2-like Fn3-like" evidence="9">
    <location>
        <begin position="639"/>
        <end position="756"/>
    </location>
</feature>
<evidence type="ECO:0000256" key="5">
    <source>
        <dbReference type="ARBA" id="ARBA00022825"/>
    </source>
</evidence>
<evidence type="ECO:0000256" key="4">
    <source>
        <dbReference type="ARBA" id="ARBA00022801"/>
    </source>
</evidence>
<dbReference type="AlphaFoldDB" id="A0A1G4BA31"/>
<dbReference type="GO" id="GO:0004252">
    <property type="term" value="F:serine-type endopeptidase activity"/>
    <property type="evidence" value="ECO:0007669"/>
    <property type="project" value="InterPro"/>
</dbReference>
<organism evidence="10 11">
    <name type="scientific">Colletotrichum orchidophilum</name>
    <dbReference type="NCBI Taxonomy" id="1209926"/>
    <lineage>
        <taxon>Eukaryota</taxon>
        <taxon>Fungi</taxon>
        <taxon>Dikarya</taxon>
        <taxon>Ascomycota</taxon>
        <taxon>Pezizomycotina</taxon>
        <taxon>Sordariomycetes</taxon>
        <taxon>Hypocreomycetidae</taxon>
        <taxon>Glomerellales</taxon>
        <taxon>Glomerellaceae</taxon>
        <taxon>Colletotrichum</taxon>
    </lineage>
</organism>
<protein>
    <submittedName>
        <fullName evidence="10">Serin endopeptidase</fullName>
    </submittedName>
</protein>
<keyword evidence="4" id="KW-0378">Hydrolase</keyword>
<evidence type="ECO:0000259" key="8">
    <source>
        <dbReference type="Pfam" id="PF00082"/>
    </source>
</evidence>
<dbReference type="PANTHER" id="PTHR43806">
    <property type="entry name" value="PEPTIDASE S8"/>
    <property type="match status" value="1"/>
</dbReference>
<dbReference type="GeneID" id="34559619"/>
<comment type="caution">
    <text evidence="6">Lacks conserved residue(s) required for the propagation of feature annotation.</text>
</comment>
<dbReference type="Pfam" id="PF00082">
    <property type="entry name" value="Peptidase_S8"/>
    <property type="match status" value="1"/>
</dbReference>
<dbReference type="Gene3D" id="3.40.50.200">
    <property type="entry name" value="Peptidase S8/S53 domain"/>
    <property type="match status" value="2"/>
</dbReference>
<dbReference type="PROSITE" id="PS00136">
    <property type="entry name" value="SUBTILASE_ASP"/>
    <property type="match status" value="1"/>
</dbReference>
<evidence type="ECO:0000256" key="2">
    <source>
        <dbReference type="ARBA" id="ARBA00022670"/>
    </source>
</evidence>
<dbReference type="GO" id="GO:0016020">
    <property type="term" value="C:membrane"/>
    <property type="evidence" value="ECO:0007669"/>
    <property type="project" value="InterPro"/>
</dbReference>
<evidence type="ECO:0000259" key="9">
    <source>
        <dbReference type="Pfam" id="PF06280"/>
    </source>
</evidence>
<dbReference type="InterPro" id="IPR010435">
    <property type="entry name" value="C5a/SBT2-like_Fn3"/>
</dbReference>
<name>A0A1G4BA31_9PEZI</name>
<dbReference type="OrthoDB" id="10256524at2759"/>
<dbReference type="STRING" id="1209926.A0A1G4BA31"/>
<keyword evidence="2" id="KW-0645">Protease</keyword>
<feature type="domain" description="Peptidase S8/S53" evidence="8">
    <location>
        <begin position="180"/>
        <end position="605"/>
    </location>
</feature>
<accession>A0A1G4BA31</accession>
<dbReference type="Gene3D" id="2.60.40.4070">
    <property type="match status" value="1"/>
</dbReference>
<keyword evidence="11" id="KW-1185">Reference proteome</keyword>
<keyword evidence="5" id="KW-0720">Serine protease</keyword>
<dbReference type="Pfam" id="PF06280">
    <property type="entry name" value="fn3_5"/>
    <property type="match status" value="1"/>
</dbReference>
<evidence type="ECO:0000313" key="11">
    <source>
        <dbReference type="Proteomes" id="UP000176998"/>
    </source>
</evidence>
<comment type="similarity">
    <text evidence="1 6">Belongs to the peptidase S8 family.</text>
</comment>
<keyword evidence="3" id="KW-0732">Signal</keyword>
<feature type="region of interest" description="Disordered" evidence="7">
    <location>
        <begin position="121"/>
        <end position="149"/>
    </location>
</feature>
<evidence type="ECO:0000256" key="7">
    <source>
        <dbReference type="SAM" id="MobiDB-lite"/>
    </source>
</evidence>
<dbReference type="SUPFAM" id="SSF52743">
    <property type="entry name" value="Subtilisin-like"/>
    <property type="match status" value="1"/>
</dbReference>
<dbReference type="RefSeq" id="XP_022475421.1">
    <property type="nucleotide sequence ID" value="XM_022618109.1"/>
</dbReference>
<evidence type="ECO:0000256" key="1">
    <source>
        <dbReference type="ARBA" id="ARBA00011073"/>
    </source>
</evidence>
<dbReference type="EMBL" id="MJBS01000048">
    <property type="protein sequence ID" value="OHE98271.1"/>
    <property type="molecule type" value="Genomic_DNA"/>
</dbReference>
<sequence length="920" mass="98621">MINRLNRNVMKSFIKQAAFAACLPWLVVSEYHDAFVVEFDASVQWSPEALNNQTQGSLTASGWDCTVSSRYYFTHAVFQGGSFSVDCTNDGVSRTSLLYTLQSIQGILNAWPLTPAPLPVQMPSIPGSSEGGLELPSHGSNKRDLSKDSTLDARDQAGADTLSWHVDTGVSKLHASNITGTGIRVAVIDDGFDIDVPGLSKTNIAYTHDLVDGDNDVRDNCSFDGTANFGIIGAKGDEGKFGVVGVAPDATYELYRIKSCDKDTSETDTLINAFLEAAKRGVDVITCSFGNYAAFPDDPWSSLATRLFNSGIYVSLPAGNGGPGIFTTASPGDGDTLAGVGTADPSQTPYYTWGGKWTAGDEGGSLRFVPDLPFDFPSKEGLTIWTSNTPNTKDCQLLPDKSTLPTDLSKVIFLSQFDQCWKAADNSSVSLTKEFGIPYVMYYSPSDYILSDGPFFEATSSSTDPNLKGSVSTDYATANRLLEAKAKHGSVEVLIANEVSAADVEVTYTANNRSGLLSSAYTSWGPTLVGGPCPAFLAPGGSILSTFPGKIGGYGVLGGSGEATPFVAGIAALVKQQHPDYTPAEIRNVIATTSRPVKWNDGKGKTEDFLAPVFQQGAGLVDAWGAVHSTTILSTSSLSFNDTTNRPKELTFTIKNTGSDTISYQLSHIGASSGYFLEKADSYQLTKAEVYPVYAEVGISPSTVSIGPGKTASISVSILKDPALSEAATRVSYFGGFINIEAKGATDVNKLSLPYTGFGAPLTTLHSINRDKSYLSTFNVATSAVSPAEGGRIYTCTLNSTADVPASFPGNEYPAVEIYLFMQSHDMRIYIVDAKSGKELFQPYQSSPEDPWNTHTWYWDGSDGNKFFVPAGTYKWRVKTLKLLGDPAKEEDFDIWEAGTWVLKYTADSIFPSNTTVSRR</sequence>
<dbReference type="InterPro" id="IPR036852">
    <property type="entry name" value="Peptidase_S8/S53_dom_sf"/>
</dbReference>
<gene>
    <name evidence="10" type="ORF">CORC01_06468</name>
</gene>
<dbReference type="InterPro" id="IPR015500">
    <property type="entry name" value="Peptidase_S8_subtilisin-rel"/>
</dbReference>
<dbReference type="InterPro" id="IPR023827">
    <property type="entry name" value="Peptidase_S8_Asp-AS"/>
</dbReference>
<dbReference type="Gene3D" id="2.60.40.1710">
    <property type="entry name" value="Subtilisin-like superfamily"/>
    <property type="match status" value="1"/>
</dbReference>
<evidence type="ECO:0000256" key="6">
    <source>
        <dbReference type="PROSITE-ProRule" id="PRU01240"/>
    </source>
</evidence>
<reference evidence="10 11" key="1">
    <citation type="submission" date="2016-09" db="EMBL/GenBank/DDBJ databases">
        <authorList>
            <person name="Capua I."/>
            <person name="De Benedictis P."/>
            <person name="Joannis T."/>
            <person name="Lombin L.H."/>
            <person name="Cattoli G."/>
        </authorList>
    </citation>
    <scope>NUCLEOTIDE SEQUENCE [LARGE SCALE GENOMIC DNA]</scope>
    <source>
        <strain evidence="10 11">IMI 309357</strain>
    </source>
</reference>
<dbReference type="PANTHER" id="PTHR43806:SF66">
    <property type="entry name" value="SERIN ENDOPEPTIDASE"/>
    <property type="match status" value="1"/>
</dbReference>
<dbReference type="PRINTS" id="PR00723">
    <property type="entry name" value="SUBTILISIN"/>
</dbReference>
<dbReference type="PROSITE" id="PS51892">
    <property type="entry name" value="SUBTILASE"/>
    <property type="match status" value="1"/>
</dbReference>
<evidence type="ECO:0000313" key="10">
    <source>
        <dbReference type="EMBL" id="OHE98271.1"/>
    </source>
</evidence>
<dbReference type="InterPro" id="IPR000209">
    <property type="entry name" value="Peptidase_S8/S53_dom"/>
</dbReference>
<evidence type="ECO:0000256" key="3">
    <source>
        <dbReference type="ARBA" id="ARBA00022729"/>
    </source>
</evidence>
<proteinExistence type="inferred from homology"/>
<dbReference type="GO" id="GO:0006508">
    <property type="term" value="P:proteolysis"/>
    <property type="evidence" value="ECO:0007669"/>
    <property type="project" value="UniProtKB-KW"/>
</dbReference>